<dbReference type="Pfam" id="PF21082">
    <property type="entry name" value="MS_channel_3rd"/>
    <property type="match status" value="1"/>
</dbReference>
<evidence type="ECO:0000256" key="7">
    <source>
        <dbReference type="SAM" id="Phobius"/>
    </source>
</evidence>
<accession>A0A7V2ZMG8</accession>
<evidence type="ECO:0000256" key="3">
    <source>
        <dbReference type="ARBA" id="ARBA00022475"/>
    </source>
</evidence>
<dbReference type="AlphaFoldDB" id="A0A7V2ZMG8"/>
<protein>
    <submittedName>
        <fullName evidence="11">Mechanosensitive ion channel family protein</fullName>
    </submittedName>
</protein>
<dbReference type="PANTHER" id="PTHR30347:SF1">
    <property type="entry name" value="MECHANOSENSITIVE CHANNEL MSCK"/>
    <property type="match status" value="1"/>
</dbReference>
<evidence type="ECO:0000256" key="6">
    <source>
        <dbReference type="ARBA" id="ARBA00023136"/>
    </source>
</evidence>
<dbReference type="PANTHER" id="PTHR30347">
    <property type="entry name" value="POTASSIUM CHANNEL RELATED"/>
    <property type="match status" value="1"/>
</dbReference>
<dbReference type="Pfam" id="PF21088">
    <property type="entry name" value="MS_channel_1st"/>
    <property type="match status" value="1"/>
</dbReference>
<dbReference type="InterPro" id="IPR011066">
    <property type="entry name" value="MscS_channel_C_sf"/>
</dbReference>
<dbReference type="GO" id="GO:0008381">
    <property type="term" value="F:mechanosensitive monoatomic ion channel activity"/>
    <property type="evidence" value="ECO:0007669"/>
    <property type="project" value="UniProtKB-ARBA"/>
</dbReference>
<name>A0A7V2ZMG8_9BACT</name>
<evidence type="ECO:0000256" key="2">
    <source>
        <dbReference type="ARBA" id="ARBA00008017"/>
    </source>
</evidence>
<keyword evidence="5 7" id="KW-1133">Transmembrane helix</keyword>
<dbReference type="SUPFAM" id="SSF50182">
    <property type="entry name" value="Sm-like ribonucleoproteins"/>
    <property type="match status" value="1"/>
</dbReference>
<dbReference type="InterPro" id="IPR023408">
    <property type="entry name" value="MscS_beta-dom_sf"/>
</dbReference>
<sequence>MESIKTLIEDIIRSLSIPIFSLGDSTITVWSVIYILFFITLLYLGTTKLSRIIIYKLLSKSKIDLGVRIAVGSILRYTIITVGFIIILQTVGINLSSVTILLGALGVGIGFGLQNITNNFVSGLIILFERPIKVGDRIEVTGVTGDVQKISMRATTIVTNDNISIIVPNSEFISSTVINWSHTDRMVRFNFPIGVSYKEDPENVRRLLLQVAESNDGVLKEPKPDVLFTEYGDSALKFNLRVWTKKYIDRPGVLKSQLYYDIFKVFKENNVEIPFPQRVVHLKNDSSKE</sequence>
<reference evidence="11" key="1">
    <citation type="journal article" date="2020" name="mSystems">
        <title>Genome- and Community-Level Interaction Insights into Carbon Utilization and Element Cycling Functions of Hydrothermarchaeota in Hydrothermal Sediment.</title>
        <authorList>
            <person name="Zhou Z."/>
            <person name="Liu Y."/>
            <person name="Xu W."/>
            <person name="Pan J."/>
            <person name="Luo Z.H."/>
            <person name="Li M."/>
        </authorList>
    </citation>
    <scope>NUCLEOTIDE SEQUENCE [LARGE SCALE GENOMIC DNA]</scope>
    <source>
        <strain evidence="11">SpSt-479</strain>
    </source>
</reference>
<gene>
    <name evidence="11" type="ORF">ENS31_14345</name>
</gene>
<evidence type="ECO:0000259" key="8">
    <source>
        <dbReference type="Pfam" id="PF00924"/>
    </source>
</evidence>
<keyword evidence="6 7" id="KW-0472">Membrane</keyword>
<comment type="similarity">
    <text evidence="2">Belongs to the MscS (TC 1.A.23) family.</text>
</comment>
<dbReference type="Gene3D" id="3.30.70.100">
    <property type="match status" value="1"/>
</dbReference>
<dbReference type="Gene3D" id="2.30.30.60">
    <property type="match status" value="1"/>
</dbReference>
<evidence type="ECO:0000256" key="1">
    <source>
        <dbReference type="ARBA" id="ARBA00004651"/>
    </source>
</evidence>
<dbReference type="Pfam" id="PF00924">
    <property type="entry name" value="MS_channel_2nd"/>
    <property type="match status" value="1"/>
</dbReference>
<feature type="domain" description="Mechanosensitive ion channel transmembrane helices 2/3" evidence="10">
    <location>
        <begin position="74"/>
        <end position="114"/>
    </location>
</feature>
<proteinExistence type="inferred from homology"/>
<feature type="transmembrane region" description="Helical" evidence="7">
    <location>
        <begin position="93"/>
        <end position="113"/>
    </location>
</feature>
<dbReference type="InterPro" id="IPR052702">
    <property type="entry name" value="MscS-like_channel"/>
</dbReference>
<evidence type="ECO:0000256" key="4">
    <source>
        <dbReference type="ARBA" id="ARBA00022692"/>
    </source>
</evidence>
<comment type="subcellular location">
    <subcellularLocation>
        <location evidence="1">Cell membrane</location>
        <topology evidence="1">Multi-pass membrane protein</topology>
    </subcellularLocation>
</comment>
<organism evidence="11">
    <name type="scientific">Ignavibacterium album</name>
    <dbReference type="NCBI Taxonomy" id="591197"/>
    <lineage>
        <taxon>Bacteria</taxon>
        <taxon>Pseudomonadati</taxon>
        <taxon>Ignavibacteriota</taxon>
        <taxon>Ignavibacteria</taxon>
        <taxon>Ignavibacteriales</taxon>
        <taxon>Ignavibacteriaceae</taxon>
        <taxon>Ignavibacterium</taxon>
    </lineage>
</organism>
<dbReference type="InterPro" id="IPR049278">
    <property type="entry name" value="MS_channel_C"/>
</dbReference>
<dbReference type="EMBL" id="DSUJ01000011">
    <property type="protein sequence ID" value="HFI92696.1"/>
    <property type="molecule type" value="Genomic_DNA"/>
</dbReference>
<comment type="caution">
    <text evidence="11">The sequence shown here is derived from an EMBL/GenBank/DDBJ whole genome shotgun (WGS) entry which is preliminary data.</text>
</comment>
<evidence type="ECO:0000259" key="9">
    <source>
        <dbReference type="Pfam" id="PF21082"/>
    </source>
</evidence>
<feature type="domain" description="Mechanosensitive ion channel MscS" evidence="8">
    <location>
        <begin position="115"/>
        <end position="182"/>
    </location>
</feature>
<dbReference type="Gene3D" id="1.10.287.1260">
    <property type="match status" value="1"/>
</dbReference>
<feature type="domain" description="Mechanosensitive ion channel MscS C-terminal" evidence="9">
    <location>
        <begin position="190"/>
        <end position="273"/>
    </location>
</feature>
<feature type="transmembrane region" description="Helical" evidence="7">
    <location>
        <begin position="65"/>
        <end position="87"/>
    </location>
</feature>
<dbReference type="SUPFAM" id="SSF82689">
    <property type="entry name" value="Mechanosensitive channel protein MscS (YggB), C-terminal domain"/>
    <property type="match status" value="1"/>
</dbReference>
<dbReference type="InterPro" id="IPR049142">
    <property type="entry name" value="MS_channel_1st"/>
</dbReference>
<evidence type="ECO:0000259" key="10">
    <source>
        <dbReference type="Pfam" id="PF21088"/>
    </source>
</evidence>
<feature type="transmembrane region" description="Helical" evidence="7">
    <location>
        <begin position="27"/>
        <end position="44"/>
    </location>
</feature>
<dbReference type="InterPro" id="IPR010920">
    <property type="entry name" value="LSM_dom_sf"/>
</dbReference>
<dbReference type="GO" id="GO:0005886">
    <property type="term" value="C:plasma membrane"/>
    <property type="evidence" value="ECO:0007669"/>
    <property type="project" value="UniProtKB-SubCell"/>
</dbReference>
<keyword evidence="4 7" id="KW-0812">Transmembrane</keyword>
<dbReference type="SUPFAM" id="SSF82861">
    <property type="entry name" value="Mechanosensitive channel protein MscS (YggB), transmembrane region"/>
    <property type="match status" value="1"/>
</dbReference>
<dbReference type="InterPro" id="IPR006685">
    <property type="entry name" value="MscS_channel_2nd"/>
</dbReference>
<evidence type="ECO:0000256" key="5">
    <source>
        <dbReference type="ARBA" id="ARBA00022989"/>
    </source>
</evidence>
<keyword evidence="3" id="KW-1003">Cell membrane</keyword>
<evidence type="ECO:0000313" key="11">
    <source>
        <dbReference type="EMBL" id="HFI92696.1"/>
    </source>
</evidence>
<dbReference type="InterPro" id="IPR011014">
    <property type="entry name" value="MscS_channel_TM-2"/>
</dbReference>